<dbReference type="PANTHER" id="PTHR11575:SF24">
    <property type="entry name" value="5'-NUCLEOTIDASE"/>
    <property type="match status" value="1"/>
</dbReference>
<evidence type="ECO:0000259" key="3">
    <source>
        <dbReference type="Pfam" id="PF00149"/>
    </source>
</evidence>
<dbReference type="OrthoDB" id="9775118at2"/>
<dbReference type="GO" id="GO:0009166">
    <property type="term" value="P:nucleotide catabolic process"/>
    <property type="evidence" value="ECO:0007669"/>
    <property type="project" value="InterPro"/>
</dbReference>
<name>A0A0L8V5D4_9BACT</name>
<dbReference type="CDD" id="cd00845">
    <property type="entry name" value="MPP_UshA_N_like"/>
    <property type="match status" value="1"/>
</dbReference>
<dbReference type="GO" id="GO:0008663">
    <property type="term" value="F:2',3'-cyclic-nucleotide 2'-phosphodiesterase activity"/>
    <property type="evidence" value="ECO:0007669"/>
    <property type="project" value="UniProtKB-EC"/>
</dbReference>
<keyword evidence="2" id="KW-0547">Nucleotide-binding</keyword>
<dbReference type="AlphaFoldDB" id="A0A0L8V5D4"/>
<accession>A0A0L8V5D4</accession>
<dbReference type="GO" id="GO:0000166">
    <property type="term" value="F:nucleotide binding"/>
    <property type="evidence" value="ECO:0007669"/>
    <property type="project" value="UniProtKB-KW"/>
</dbReference>
<sequence length="307" mass="34434">MNSRRKFIRDLVGASAGLGLVHLPADLLAKQDLVSLSILHTNDIHCHIDPFPKDHSVYQGRGGLARLSGLINQIRKTEKNVLLFDAGDMFQGTPYFNYYKGELILKVMSEMGYDAGMIGNHEFDNGMDGIEESIGFAKFPLVCSNYDFSKTRLYDTFPTYNIYRKNGIKVGVYGLGVELDGLVGAQNYLETEYLDPVKVALEKELFLKKEKGCDLVICLSHLGLQYKEQKISDRLLAAETHYTDLIIGGHTHSFLDSPLKLKNADGNRILVNQAGWGGMVLGRIDFIFDRHKKEDKQILSQNIPVSE</sequence>
<evidence type="ECO:0000256" key="1">
    <source>
        <dbReference type="ARBA" id="ARBA00006654"/>
    </source>
</evidence>
<evidence type="ECO:0000313" key="5">
    <source>
        <dbReference type="Proteomes" id="UP000036958"/>
    </source>
</evidence>
<comment type="similarity">
    <text evidence="1 2">Belongs to the 5'-nucleotidase family.</text>
</comment>
<gene>
    <name evidence="4" type="ORF">NC99_35540</name>
</gene>
<dbReference type="PROSITE" id="PS00786">
    <property type="entry name" value="5_NUCLEOTIDASE_2"/>
    <property type="match status" value="1"/>
</dbReference>
<dbReference type="SUPFAM" id="SSF56300">
    <property type="entry name" value="Metallo-dependent phosphatases"/>
    <property type="match status" value="1"/>
</dbReference>
<dbReference type="GO" id="GO:0046872">
    <property type="term" value="F:metal ion binding"/>
    <property type="evidence" value="ECO:0007669"/>
    <property type="project" value="InterPro"/>
</dbReference>
<evidence type="ECO:0000313" key="4">
    <source>
        <dbReference type="EMBL" id="KOH43634.1"/>
    </source>
</evidence>
<dbReference type="EC" id="3.1.4.16" evidence="4"/>
<feature type="domain" description="Calcineurin-like phosphoesterase" evidence="3">
    <location>
        <begin position="37"/>
        <end position="253"/>
    </location>
</feature>
<dbReference type="PANTHER" id="PTHR11575">
    <property type="entry name" value="5'-NUCLEOTIDASE-RELATED"/>
    <property type="match status" value="1"/>
</dbReference>
<organism evidence="4 5">
    <name type="scientific">Sunxiuqinia dokdonensis</name>
    <dbReference type="NCBI Taxonomy" id="1409788"/>
    <lineage>
        <taxon>Bacteria</taxon>
        <taxon>Pseudomonadati</taxon>
        <taxon>Bacteroidota</taxon>
        <taxon>Bacteroidia</taxon>
        <taxon>Marinilabiliales</taxon>
        <taxon>Prolixibacteraceae</taxon>
        <taxon>Sunxiuqinia</taxon>
    </lineage>
</organism>
<dbReference type="InterPro" id="IPR004843">
    <property type="entry name" value="Calcineurin-like_PHP"/>
</dbReference>
<comment type="caution">
    <text evidence="4">The sequence shown here is derived from an EMBL/GenBank/DDBJ whole genome shotgun (WGS) entry which is preliminary data.</text>
</comment>
<dbReference type="InterPro" id="IPR029052">
    <property type="entry name" value="Metallo-depent_PP-like"/>
</dbReference>
<keyword evidence="2 4" id="KW-0378">Hydrolase</keyword>
<dbReference type="Pfam" id="PF00149">
    <property type="entry name" value="Metallophos"/>
    <property type="match status" value="1"/>
</dbReference>
<dbReference type="PRINTS" id="PR01607">
    <property type="entry name" value="APYRASEFAMLY"/>
</dbReference>
<dbReference type="Proteomes" id="UP000036958">
    <property type="component" value="Unassembled WGS sequence"/>
</dbReference>
<dbReference type="PATRIC" id="fig|1409788.3.peg.3638"/>
<dbReference type="Gene3D" id="3.60.21.10">
    <property type="match status" value="1"/>
</dbReference>
<evidence type="ECO:0000256" key="2">
    <source>
        <dbReference type="RuleBase" id="RU362119"/>
    </source>
</evidence>
<dbReference type="EMBL" id="LGIA01000181">
    <property type="protein sequence ID" value="KOH43634.1"/>
    <property type="molecule type" value="Genomic_DNA"/>
</dbReference>
<protein>
    <submittedName>
        <fullName evidence="4">2',3'-cyclic-nucleotide 2'-phosphodiesterase</fullName>
        <ecNumber evidence="4">3.1.4.16</ecNumber>
    </submittedName>
</protein>
<proteinExistence type="inferred from homology"/>
<reference evidence="5" key="1">
    <citation type="submission" date="2015-07" db="EMBL/GenBank/DDBJ databases">
        <title>Genome sequencing of Sunxiuqinia dokdonensis strain SK.</title>
        <authorList>
            <person name="Ahn S."/>
            <person name="Kim B.-C."/>
        </authorList>
    </citation>
    <scope>NUCLEOTIDE SEQUENCE [LARGE SCALE GENOMIC DNA]</scope>
    <source>
        <strain evidence="5">SK</strain>
    </source>
</reference>
<dbReference type="InterPro" id="IPR006146">
    <property type="entry name" value="5'-Nucleotdase_CS"/>
</dbReference>
<dbReference type="InterPro" id="IPR006179">
    <property type="entry name" value="5_nucleotidase/apyrase"/>
</dbReference>
<dbReference type="STRING" id="1409788.NC99_35540"/>
<keyword evidence="5" id="KW-1185">Reference proteome</keyword>